<dbReference type="InterPro" id="IPR051464">
    <property type="entry name" value="Peptidase_M42_aminopept"/>
</dbReference>
<dbReference type="SUPFAM" id="SSF53187">
    <property type="entry name" value="Zn-dependent exopeptidases"/>
    <property type="match status" value="1"/>
</dbReference>
<dbReference type="PANTHER" id="PTHR32481">
    <property type="entry name" value="AMINOPEPTIDASE"/>
    <property type="match status" value="1"/>
</dbReference>
<dbReference type="RefSeq" id="WP_110065991.1">
    <property type="nucleotide sequence ID" value="NZ_QGTW01000009.1"/>
</dbReference>
<evidence type="ECO:0000313" key="10">
    <source>
        <dbReference type="Proteomes" id="UP000247150"/>
    </source>
</evidence>
<comment type="cofactor">
    <cofactor evidence="8">
        <name>a divalent metal cation</name>
        <dbReference type="ChEBI" id="CHEBI:60240"/>
    </cofactor>
    <text evidence="8">Binds 2 divalent metal cations per subunit.</text>
</comment>
<organism evidence="9 10">
    <name type="scientific">Cytobacillus oceanisediminis</name>
    <dbReference type="NCBI Taxonomy" id="665099"/>
    <lineage>
        <taxon>Bacteria</taxon>
        <taxon>Bacillati</taxon>
        <taxon>Bacillota</taxon>
        <taxon>Bacilli</taxon>
        <taxon>Bacillales</taxon>
        <taxon>Bacillaceae</taxon>
        <taxon>Cytobacillus</taxon>
    </lineage>
</organism>
<feature type="active site" description="Proton acceptor" evidence="7">
    <location>
        <position position="210"/>
    </location>
</feature>
<evidence type="ECO:0000313" key="9">
    <source>
        <dbReference type="EMBL" id="PWW27041.1"/>
    </source>
</evidence>
<accession>A0A2V3A0L7</accession>
<name>A0A2V3A0L7_9BACI</name>
<feature type="binding site" evidence="8">
    <location>
        <position position="233"/>
    </location>
    <ligand>
        <name>Zn(2+)</name>
        <dbReference type="ChEBI" id="CHEBI:29105"/>
        <label>1</label>
    </ligand>
</feature>
<dbReference type="CDD" id="cd05656">
    <property type="entry name" value="M42_Frv"/>
    <property type="match status" value="1"/>
</dbReference>
<evidence type="ECO:0000256" key="5">
    <source>
        <dbReference type="ARBA" id="ARBA00022801"/>
    </source>
</evidence>
<dbReference type="PANTHER" id="PTHR32481:SF7">
    <property type="entry name" value="AMINOPEPTIDASE YHFE-RELATED"/>
    <property type="match status" value="1"/>
</dbReference>
<dbReference type="SUPFAM" id="SSF101821">
    <property type="entry name" value="Aminopeptidase/glucanase lid domain"/>
    <property type="match status" value="1"/>
</dbReference>
<reference evidence="9 10" key="1">
    <citation type="submission" date="2018-05" db="EMBL/GenBank/DDBJ databases">
        <title>Freshwater and sediment microbial communities from various areas in North America, analyzing microbe dynamics in response to fracking.</title>
        <authorList>
            <person name="Lamendella R."/>
        </authorList>
    </citation>
    <scope>NUCLEOTIDE SEQUENCE [LARGE SCALE GENOMIC DNA]</scope>
    <source>
        <strain evidence="9 10">15_TX</strain>
    </source>
</reference>
<keyword evidence="5" id="KW-0378">Hydrolase</keyword>
<dbReference type="PIRSF" id="PIRSF001123">
    <property type="entry name" value="PepA_GA"/>
    <property type="match status" value="1"/>
</dbReference>
<dbReference type="EMBL" id="QGTW01000009">
    <property type="protein sequence ID" value="PWW27041.1"/>
    <property type="molecule type" value="Genomic_DNA"/>
</dbReference>
<evidence type="ECO:0000256" key="7">
    <source>
        <dbReference type="PIRSR" id="PIRSR001123-1"/>
    </source>
</evidence>
<dbReference type="Proteomes" id="UP000247150">
    <property type="component" value="Unassembled WGS sequence"/>
</dbReference>
<sequence>MIELLKTLTNLSGPCGYEHAVSYYLKEYLEDKTDSVMIDPIGNVMARKKGSKPGPAILLTAHMDEIGFMVKKIEANGLLRFEKLGGNDDRILLAQPVKVMGTEGEVHGVIGTMSAHYVKFDDPNKVRKHSQMYIDIGASSKEEAEEMGIEVGTPVTWGTGFQVFGPEKRRKIQSKALDDRAGCAVLVQALDELKDSSFAGELIFLFAVQEEVGLRGAKTAAEHLQADAAIAIDTTAVSDTPEETMDGSLGLGRGTGIKVMDFSLIVHKTMKDLLVKAAKENSIPYQLEVFPGIGTDGGAVAYANKGIPTGVLSIPSRYAHSPVEVIDYADLEATKDLVKAFILNLEEDQKFPF</sequence>
<comment type="caution">
    <text evidence="9">The sequence shown here is derived from an EMBL/GenBank/DDBJ whole genome shotgun (WGS) entry which is preliminary data.</text>
</comment>
<dbReference type="Gene3D" id="2.40.30.40">
    <property type="entry name" value="Peptidase M42, domain 2"/>
    <property type="match status" value="1"/>
</dbReference>
<feature type="binding site" evidence="8">
    <location>
        <position position="211"/>
    </location>
    <ligand>
        <name>Zn(2+)</name>
        <dbReference type="ChEBI" id="CHEBI:29105"/>
        <label>2</label>
    </ligand>
</feature>
<comment type="similarity">
    <text evidence="1 6">Belongs to the peptidase M42 family.</text>
</comment>
<dbReference type="GO" id="GO:0004177">
    <property type="term" value="F:aminopeptidase activity"/>
    <property type="evidence" value="ECO:0007669"/>
    <property type="project" value="UniProtKB-UniRule"/>
</dbReference>
<proteinExistence type="inferred from homology"/>
<dbReference type="InterPro" id="IPR023367">
    <property type="entry name" value="Peptidase_M42_dom2"/>
</dbReference>
<dbReference type="Gene3D" id="3.40.630.10">
    <property type="entry name" value="Zn peptidases"/>
    <property type="match status" value="1"/>
</dbReference>
<evidence type="ECO:0000256" key="8">
    <source>
        <dbReference type="PIRSR" id="PIRSR001123-2"/>
    </source>
</evidence>
<evidence type="ECO:0000256" key="6">
    <source>
        <dbReference type="PIRNR" id="PIRNR001123"/>
    </source>
</evidence>
<keyword evidence="3" id="KW-0645">Protease</keyword>
<dbReference type="Pfam" id="PF05343">
    <property type="entry name" value="Peptidase_M42"/>
    <property type="match status" value="1"/>
</dbReference>
<dbReference type="GO" id="GO:0046872">
    <property type="term" value="F:metal ion binding"/>
    <property type="evidence" value="ECO:0007669"/>
    <property type="project" value="UniProtKB-UniRule"/>
</dbReference>
<evidence type="ECO:0000256" key="2">
    <source>
        <dbReference type="ARBA" id="ARBA00022438"/>
    </source>
</evidence>
<dbReference type="InterPro" id="IPR008007">
    <property type="entry name" value="Peptidase_M42"/>
</dbReference>
<evidence type="ECO:0000256" key="4">
    <source>
        <dbReference type="ARBA" id="ARBA00022723"/>
    </source>
</evidence>
<keyword evidence="2" id="KW-0031">Aminopeptidase</keyword>
<dbReference type="AlphaFoldDB" id="A0A2V3A0L7"/>
<feature type="binding site" evidence="8">
    <location>
        <position position="178"/>
    </location>
    <ligand>
        <name>Zn(2+)</name>
        <dbReference type="ChEBI" id="CHEBI:29105"/>
        <label>2</label>
    </ligand>
</feature>
<evidence type="ECO:0000256" key="1">
    <source>
        <dbReference type="ARBA" id="ARBA00006272"/>
    </source>
</evidence>
<protein>
    <submittedName>
        <fullName evidence="9">Endoglucanase</fullName>
    </submittedName>
</protein>
<gene>
    <name evidence="9" type="ORF">DFO73_109207</name>
</gene>
<dbReference type="OrthoDB" id="9772053at2"/>
<evidence type="ECO:0000256" key="3">
    <source>
        <dbReference type="ARBA" id="ARBA00022670"/>
    </source>
</evidence>
<feature type="binding site" evidence="8">
    <location>
        <position position="62"/>
    </location>
    <ligand>
        <name>Zn(2+)</name>
        <dbReference type="ChEBI" id="CHEBI:29105"/>
        <label>1</label>
    </ligand>
</feature>
<feature type="binding site" evidence="8">
    <location>
        <position position="178"/>
    </location>
    <ligand>
        <name>Zn(2+)</name>
        <dbReference type="ChEBI" id="CHEBI:29105"/>
        <label>1</label>
    </ligand>
</feature>
<feature type="binding site" evidence="8">
    <location>
        <position position="320"/>
    </location>
    <ligand>
        <name>Zn(2+)</name>
        <dbReference type="ChEBI" id="CHEBI:29105"/>
        <label>2</label>
    </ligand>
</feature>
<keyword evidence="4 8" id="KW-0479">Metal-binding</keyword>
<dbReference type="GO" id="GO:0006508">
    <property type="term" value="P:proteolysis"/>
    <property type="evidence" value="ECO:0007669"/>
    <property type="project" value="UniProtKB-KW"/>
</dbReference>